<comment type="similarity">
    <text evidence="1">Belongs to the ABC transporter superfamily.</text>
</comment>
<dbReference type="PANTHER" id="PTHR43335">
    <property type="entry name" value="ABC TRANSPORTER, ATP-BINDING PROTEIN"/>
    <property type="match status" value="1"/>
</dbReference>
<feature type="region of interest" description="Disordered" evidence="5">
    <location>
        <begin position="1"/>
        <end position="25"/>
    </location>
</feature>
<dbReference type="Gene3D" id="3.40.50.300">
    <property type="entry name" value="P-loop containing nucleotide triphosphate hydrolases"/>
    <property type="match status" value="1"/>
</dbReference>
<dbReference type="Pfam" id="PF00005">
    <property type="entry name" value="ABC_tran"/>
    <property type="match status" value="1"/>
</dbReference>
<evidence type="ECO:0000256" key="1">
    <source>
        <dbReference type="ARBA" id="ARBA00005417"/>
    </source>
</evidence>
<dbReference type="EMBL" id="PPTX01000009">
    <property type="protein sequence ID" value="RDB80006.1"/>
    <property type="molecule type" value="Genomic_DNA"/>
</dbReference>
<dbReference type="InterPro" id="IPR027417">
    <property type="entry name" value="P-loop_NTPase"/>
</dbReference>
<accession>A0A369MT87</accession>
<keyword evidence="2" id="KW-0813">Transport</keyword>
<dbReference type="InterPro" id="IPR003439">
    <property type="entry name" value="ABC_transporter-like_ATP-bd"/>
</dbReference>
<sequence>MGMQEKPATIEPWVDGAKPPSKGADALQMRPESGTFVREGAAFAGAPYISARGLGLKTYAGYAYREVDVDVHKGELVAVRGRNGSGKTALLLTLAGRMKQTEGTLNVGEFELPRQRSKAERHVGLGLFSGLNDLQDSLTAAYALGAEFELYGRKPRREAVTDYLRQWQLGDVANVRVKDLTSQKLAQLGIALAFVGEPDAVVVDDVESQLTMSQSEALVDLLLDAARTRNVAVVVGVVERDLAAMADATVYLSKDGE</sequence>
<evidence type="ECO:0000313" key="8">
    <source>
        <dbReference type="Proteomes" id="UP000253752"/>
    </source>
</evidence>
<dbReference type="AlphaFoldDB" id="A0A369MT87"/>
<proteinExistence type="inferred from homology"/>
<gene>
    <name evidence="7" type="ORF">C1872_07490</name>
</gene>
<name>A0A369MT87_EGGLN</name>
<dbReference type="SMART" id="SM00382">
    <property type="entry name" value="AAA"/>
    <property type="match status" value="1"/>
</dbReference>
<dbReference type="GO" id="GO:0005524">
    <property type="term" value="F:ATP binding"/>
    <property type="evidence" value="ECO:0007669"/>
    <property type="project" value="UniProtKB-KW"/>
</dbReference>
<reference evidence="7 8" key="1">
    <citation type="journal article" date="2018" name="Elife">
        <title>Discovery and characterization of a prevalent human gut bacterial enzyme sufficient for the inactivation of a family of plant toxins.</title>
        <authorList>
            <person name="Koppel N."/>
            <person name="Bisanz J.E."/>
            <person name="Pandelia M.E."/>
            <person name="Turnbaugh P.J."/>
            <person name="Balskus E.P."/>
        </authorList>
    </citation>
    <scope>NUCLEOTIDE SEQUENCE [LARGE SCALE GENOMIC DNA]</scope>
    <source>
        <strain evidence="7 8">MR1 #12</strain>
    </source>
</reference>
<evidence type="ECO:0000256" key="5">
    <source>
        <dbReference type="SAM" id="MobiDB-lite"/>
    </source>
</evidence>
<keyword evidence="3" id="KW-0547">Nucleotide-binding</keyword>
<feature type="domain" description="AAA+ ATPase" evidence="6">
    <location>
        <begin position="73"/>
        <end position="256"/>
    </location>
</feature>
<evidence type="ECO:0000256" key="3">
    <source>
        <dbReference type="ARBA" id="ARBA00022741"/>
    </source>
</evidence>
<evidence type="ECO:0000259" key="6">
    <source>
        <dbReference type="SMART" id="SM00382"/>
    </source>
</evidence>
<comment type="caution">
    <text evidence="7">The sequence shown here is derived from an EMBL/GenBank/DDBJ whole genome shotgun (WGS) entry which is preliminary data.</text>
</comment>
<dbReference type="GO" id="GO:0016887">
    <property type="term" value="F:ATP hydrolysis activity"/>
    <property type="evidence" value="ECO:0007669"/>
    <property type="project" value="InterPro"/>
</dbReference>
<evidence type="ECO:0000256" key="4">
    <source>
        <dbReference type="ARBA" id="ARBA00022840"/>
    </source>
</evidence>
<evidence type="ECO:0000313" key="7">
    <source>
        <dbReference type="EMBL" id="RDB80006.1"/>
    </source>
</evidence>
<keyword evidence="4" id="KW-0067">ATP-binding</keyword>
<dbReference type="SUPFAM" id="SSF52540">
    <property type="entry name" value="P-loop containing nucleoside triphosphate hydrolases"/>
    <property type="match status" value="1"/>
</dbReference>
<protein>
    <submittedName>
        <fullName evidence="7">ABC transporter</fullName>
    </submittedName>
</protein>
<dbReference type="InterPro" id="IPR003593">
    <property type="entry name" value="AAA+_ATPase"/>
</dbReference>
<organism evidence="7 8">
    <name type="scientific">Eggerthella lenta</name>
    <name type="common">Eubacterium lentum</name>
    <dbReference type="NCBI Taxonomy" id="84112"/>
    <lineage>
        <taxon>Bacteria</taxon>
        <taxon>Bacillati</taxon>
        <taxon>Actinomycetota</taxon>
        <taxon>Coriobacteriia</taxon>
        <taxon>Eggerthellales</taxon>
        <taxon>Eggerthellaceae</taxon>
        <taxon>Eggerthella</taxon>
    </lineage>
</organism>
<dbReference type="Proteomes" id="UP000253752">
    <property type="component" value="Unassembled WGS sequence"/>
</dbReference>
<evidence type="ECO:0000256" key="2">
    <source>
        <dbReference type="ARBA" id="ARBA00022448"/>
    </source>
</evidence>